<reference evidence="1" key="2">
    <citation type="submission" date="2020-11" db="EMBL/GenBank/DDBJ databases">
        <authorList>
            <person name="McCartney M.A."/>
            <person name="Auch B."/>
            <person name="Kono T."/>
            <person name="Mallez S."/>
            <person name="Becker A."/>
            <person name="Gohl D.M."/>
            <person name="Silverstein K.A.T."/>
            <person name="Koren S."/>
            <person name="Bechman K.B."/>
            <person name="Herman A."/>
            <person name="Abrahante J.E."/>
            <person name="Garbe J."/>
        </authorList>
    </citation>
    <scope>NUCLEOTIDE SEQUENCE</scope>
    <source>
        <strain evidence="1">Duluth1</strain>
        <tissue evidence="1">Whole animal</tissue>
    </source>
</reference>
<evidence type="ECO:0000313" key="1">
    <source>
        <dbReference type="EMBL" id="KAH3724211.1"/>
    </source>
</evidence>
<gene>
    <name evidence="1" type="ORF">DPMN_050025</name>
</gene>
<keyword evidence="2" id="KW-1185">Reference proteome</keyword>
<comment type="caution">
    <text evidence="1">The sequence shown here is derived from an EMBL/GenBank/DDBJ whole genome shotgun (WGS) entry which is preliminary data.</text>
</comment>
<reference evidence="1" key="1">
    <citation type="journal article" date="2019" name="bioRxiv">
        <title>The Genome of the Zebra Mussel, Dreissena polymorpha: A Resource for Invasive Species Research.</title>
        <authorList>
            <person name="McCartney M.A."/>
            <person name="Auch B."/>
            <person name="Kono T."/>
            <person name="Mallez S."/>
            <person name="Zhang Y."/>
            <person name="Obille A."/>
            <person name="Becker A."/>
            <person name="Abrahante J.E."/>
            <person name="Garbe J."/>
            <person name="Badalamenti J.P."/>
            <person name="Herman A."/>
            <person name="Mangelson H."/>
            <person name="Liachko I."/>
            <person name="Sullivan S."/>
            <person name="Sone E.D."/>
            <person name="Koren S."/>
            <person name="Silverstein K.A.T."/>
            <person name="Beckman K.B."/>
            <person name="Gohl D.M."/>
        </authorList>
    </citation>
    <scope>NUCLEOTIDE SEQUENCE</scope>
    <source>
        <strain evidence="1">Duluth1</strain>
        <tissue evidence="1">Whole animal</tissue>
    </source>
</reference>
<accession>A0A9D4HMM6</accession>
<protein>
    <submittedName>
        <fullName evidence="1">Uncharacterized protein</fullName>
    </submittedName>
</protein>
<evidence type="ECO:0000313" key="2">
    <source>
        <dbReference type="Proteomes" id="UP000828390"/>
    </source>
</evidence>
<dbReference type="AlphaFoldDB" id="A0A9D4HMM6"/>
<organism evidence="1 2">
    <name type="scientific">Dreissena polymorpha</name>
    <name type="common">Zebra mussel</name>
    <name type="synonym">Mytilus polymorpha</name>
    <dbReference type="NCBI Taxonomy" id="45954"/>
    <lineage>
        <taxon>Eukaryota</taxon>
        <taxon>Metazoa</taxon>
        <taxon>Spiralia</taxon>
        <taxon>Lophotrochozoa</taxon>
        <taxon>Mollusca</taxon>
        <taxon>Bivalvia</taxon>
        <taxon>Autobranchia</taxon>
        <taxon>Heteroconchia</taxon>
        <taxon>Euheterodonta</taxon>
        <taxon>Imparidentia</taxon>
        <taxon>Neoheterodontei</taxon>
        <taxon>Myida</taxon>
        <taxon>Dreissenoidea</taxon>
        <taxon>Dreissenidae</taxon>
        <taxon>Dreissena</taxon>
    </lineage>
</organism>
<name>A0A9D4HMM6_DREPO</name>
<dbReference type="Proteomes" id="UP000828390">
    <property type="component" value="Unassembled WGS sequence"/>
</dbReference>
<sequence length="70" mass="8052">MTLEITNQFILITQDVNRIDAHFSQQVYVSGMPLRPTCNNPPQCEEPNQVVRIIQHLFERSSNPSRKVAT</sequence>
<proteinExistence type="predicted"/>
<dbReference type="EMBL" id="JAIWYP010000012">
    <property type="protein sequence ID" value="KAH3724211.1"/>
    <property type="molecule type" value="Genomic_DNA"/>
</dbReference>